<proteinExistence type="predicted"/>
<sequence>MNILITGATTSKAYQLERFLNRPDEIILADSAELPAFLLKSKRFLKIPDENASSFVHELLALCLDHEVEEVYPLRPQEIAGLASARLLFEEYGIKVMTPADYSLEKE</sequence>
<dbReference type="Gene3D" id="3.40.50.20">
    <property type="match status" value="1"/>
</dbReference>
<keyword evidence="3" id="KW-1185">Reference proteome</keyword>
<dbReference type="RefSeq" id="WP_106292919.1">
    <property type="nucleotide sequence ID" value="NZ_PVTH01000004.1"/>
</dbReference>
<gene>
    <name evidence="2" type="ORF">B0I27_104367</name>
</gene>
<name>A0A2T0U612_9SPHI</name>
<comment type="caution">
    <text evidence="2">The sequence shown here is derived from an EMBL/GenBank/DDBJ whole genome shotgun (WGS) entry which is preliminary data.</text>
</comment>
<organism evidence="2 3">
    <name type="scientific">Arcticibacter pallidicorallinus</name>
    <dbReference type="NCBI Taxonomy" id="1259464"/>
    <lineage>
        <taxon>Bacteria</taxon>
        <taxon>Pseudomonadati</taxon>
        <taxon>Bacteroidota</taxon>
        <taxon>Sphingobacteriia</taxon>
        <taxon>Sphingobacteriales</taxon>
        <taxon>Sphingobacteriaceae</taxon>
        <taxon>Arcticibacter</taxon>
    </lineage>
</organism>
<reference evidence="2 3" key="1">
    <citation type="submission" date="2018-03" db="EMBL/GenBank/DDBJ databases">
        <title>Genomic Encyclopedia of Type Strains, Phase III (KMG-III): the genomes of soil and plant-associated and newly described type strains.</title>
        <authorList>
            <person name="Whitman W."/>
        </authorList>
    </citation>
    <scope>NUCLEOTIDE SEQUENCE [LARGE SCALE GENOMIC DNA]</scope>
    <source>
        <strain evidence="2 3">CGMCC 1.9313</strain>
    </source>
</reference>
<evidence type="ECO:0000313" key="3">
    <source>
        <dbReference type="Proteomes" id="UP000238034"/>
    </source>
</evidence>
<dbReference type="AlphaFoldDB" id="A0A2T0U612"/>
<protein>
    <recommendedName>
        <fullName evidence="1">PylC N-terminal domain-containing protein</fullName>
    </recommendedName>
</protein>
<accession>A0A2T0U612</accession>
<dbReference type="EMBL" id="PVTH01000004">
    <property type="protein sequence ID" value="PRY53356.1"/>
    <property type="molecule type" value="Genomic_DNA"/>
</dbReference>
<dbReference type="InterPro" id="IPR048764">
    <property type="entry name" value="PylC_N"/>
</dbReference>
<evidence type="ECO:0000313" key="2">
    <source>
        <dbReference type="EMBL" id="PRY53356.1"/>
    </source>
</evidence>
<dbReference type="Pfam" id="PF21360">
    <property type="entry name" value="PylC-like_N"/>
    <property type="match status" value="1"/>
</dbReference>
<dbReference type="Proteomes" id="UP000238034">
    <property type="component" value="Unassembled WGS sequence"/>
</dbReference>
<dbReference type="OrthoDB" id="707775at2"/>
<feature type="domain" description="PylC N-terminal" evidence="1">
    <location>
        <begin position="3"/>
        <end position="96"/>
    </location>
</feature>
<evidence type="ECO:0000259" key="1">
    <source>
        <dbReference type="Pfam" id="PF21360"/>
    </source>
</evidence>